<dbReference type="PANTHER" id="PTHR30445:SF3">
    <property type="entry name" value="TRANSPORT PROTEIN YIDE-RELATED"/>
    <property type="match status" value="1"/>
</dbReference>
<dbReference type="PROSITE" id="PS51202">
    <property type="entry name" value="RCK_C"/>
    <property type="match status" value="2"/>
</dbReference>
<dbReference type="EMBL" id="CP013118">
    <property type="protein sequence ID" value="ALO15671.1"/>
    <property type="molecule type" value="Genomic_DNA"/>
</dbReference>
<keyword evidence="7 8" id="KW-0472">Membrane</keyword>
<sequence length="527" mass="56495">MDFLTDDNFLLFVIIALGFILGRVNIKGISLGVSAVMFVALIFGHYGLKVPDAIQTIGLVLFLYTIGIQAGPGFFASFKKDGRRLAMLAVGVMFTGGLITWLLIALLDVDPNIAVGLFSGAMSSTPGLAAAIDITGSPLASIGYTIAYPFGVIGVIVFVRVLPKLLKKDINQAEAAFEKEAEKDHPKILQRHFIVENENVDGQKIKDLNIRQMTGAMISRIKHAGVPATVQADTFVYKNDIIRAVGTEDALEKIEQLIGPVTDEDISLHKSHAVRSLLVTNKDVVNKTIPELNLLSAYNAVITRIRRAGIDIVPDSQVKLQMGDKIIVSARTVDMPSIIRIFGNSNKDLSDTDFLPIAIGVVLGYIIGHINVSMGSYSFSFGLTGGVLITGLLLGRTGKTGPFVWTLSGAATQLLRQLGLIFFLVSVGANAGNHIVASFQEYGAQLFGYGIAVTLLPLILIVLVDRYLLKMNILSFLGALSGAMTSTPALAAVDPMTKSNAPHVAYATIYPIAMVLLIITVKILCAI</sequence>
<reference evidence="10 11" key="1">
    <citation type="submission" date="2015-11" db="EMBL/GenBank/DDBJ databases">
        <title>Description and complete genome sequence of a novel strain predominating in hypersaline microbial mats and representing a new family of the Bacteriodetes phylum.</title>
        <authorList>
            <person name="Spring S."/>
            <person name="Bunk B."/>
            <person name="Sproer C."/>
            <person name="Klenk H.-P."/>
        </authorList>
    </citation>
    <scope>NUCLEOTIDE SEQUENCE [LARGE SCALE GENOMIC DNA]</scope>
    <source>
        <strain evidence="10 11">L21-Spi-D4</strain>
    </source>
</reference>
<dbReference type="RefSeq" id="WP_057953109.1">
    <property type="nucleotide sequence ID" value="NZ_CP013118.1"/>
</dbReference>
<dbReference type="InterPro" id="IPR036721">
    <property type="entry name" value="RCK_C_sf"/>
</dbReference>
<feature type="transmembrane region" description="Helical" evidence="8">
    <location>
        <begin position="378"/>
        <end position="397"/>
    </location>
</feature>
<dbReference type="Gene3D" id="3.30.70.1450">
    <property type="entry name" value="Regulator of K+ conductance, C-terminal domain"/>
    <property type="match status" value="2"/>
</dbReference>
<dbReference type="STRING" id="1307839.L21SP5_02032"/>
<feature type="transmembrane region" description="Helical" evidence="8">
    <location>
        <begin position="54"/>
        <end position="78"/>
    </location>
</feature>
<dbReference type="Pfam" id="PF02080">
    <property type="entry name" value="TrkA_C"/>
    <property type="match status" value="2"/>
</dbReference>
<keyword evidence="11" id="KW-1185">Reference proteome</keyword>
<dbReference type="NCBIfam" id="TIGR01625">
    <property type="entry name" value="YidE_YbjL_dupl"/>
    <property type="match status" value="2"/>
</dbReference>
<dbReference type="GO" id="GO:0005886">
    <property type="term" value="C:plasma membrane"/>
    <property type="evidence" value="ECO:0007669"/>
    <property type="project" value="UniProtKB-SubCell"/>
</dbReference>
<feature type="transmembrane region" description="Helical" evidence="8">
    <location>
        <begin position="142"/>
        <end position="162"/>
    </location>
</feature>
<dbReference type="PANTHER" id="PTHR30445">
    <property type="entry name" value="K(+)_H(+) ANTIPORTER SUBUNIT KHTT"/>
    <property type="match status" value="1"/>
</dbReference>
<feature type="domain" description="RCK C-terminal" evidence="9">
    <location>
        <begin position="261"/>
        <end position="344"/>
    </location>
</feature>
<feature type="transmembrane region" description="Helical" evidence="8">
    <location>
        <begin position="446"/>
        <end position="464"/>
    </location>
</feature>
<gene>
    <name evidence="10" type="primary">aspT_1</name>
    <name evidence="10" type="ORF">L21SP5_02032</name>
</gene>
<feature type="transmembrane region" description="Helical" evidence="8">
    <location>
        <begin position="85"/>
        <end position="107"/>
    </location>
</feature>
<feature type="transmembrane region" description="Helical" evidence="8">
    <location>
        <begin position="6"/>
        <end position="22"/>
    </location>
</feature>
<comment type="subcellular location">
    <subcellularLocation>
        <location evidence="1">Cell membrane</location>
        <topology evidence="1">Multi-pass membrane protein</topology>
    </subcellularLocation>
</comment>
<evidence type="ECO:0000256" key="5">
    <source>
        <dbReference type="ARBA" id="ARBA00022692"/>
    </source>
</evidence>
<evidence type="ECO:0000259" key="9">
    <source>
        <dbReference type="PROSITE" id="PS51202"/>
    </source>
</evidence>
<comment type="similarity">
    <text evidence="2">Belongs to the AAE transporter (TC 2.A.81) family.</text>
</comment>
<dbReference type="Proteomes" id="UP000064893">
    <property type="component" value="Chromosome"/>
</dbReference>
<keyword evidence="3" id="KW-0813">Transport</keyword>
<feature type="transmembrane region" description="Helical" evidence="8">
    <location>
        <begin position="418"/>
        <end position="440"/>
    </location>
</feature>
<feature type="transmembrane region" description="Helical" evidence="8">
    <location>
        <begin position="504"/>
        <end position="525"/>
    </location>
</feature>
<evidence type="ECO:0000313" key="11">
    <source>
        <dbReference type="Proteomes" id="UP000064893"/>
    </source>
</evidence>
<protein>
    <submittedName>
        <fullName evidence="10">Aspartate/alanine antiporter</fullName>
    </submittedName>
</protein>
<dbReference type="KEGG" id="blq:L21SP5_02032"/>
<dbReference type="InterPro" id="IPR006512">
    <property type="entry name" value="YidE_YbjL"/>
</dbReference>
<evidence type="ECO:0000256" key="7">
    <source>
        <dbReference type="ARBA" id="ARBA00023136"/>
    </source>
</evidence>
<feature type="transmembrane region" description="Helical" evidence="8">
    <location>
        <begin position="471"/>
        <end position="492"/>
    </location>
</feature>
<keyword evidence="6 8" id="KW-1133">Transmembrane helix</keyword>
<evidence type="ECO:0000256" key="8">
    <source>
        <dbReference type="SAM" id="Phobius"/>
    </source>
</evidence>
<evidence type="ECO:0000256" key="4">
    <source>
        <dbReference type="ARBA" id="ARBA00022475"/>
    </source>
</evidence>
<proteinExistence type="inferred from homology"/>
<organism evidence="10 11">
    <name type="scientific">Salinivirga cyanobacteriivorans</name>
    <dbReference type="NCBI Taxonomy" id="1307839"/>
    <lineage>
        <taxon>Bacteria</taxon>
        <taxon>Pseudomonadati</taxon>
        <taxon>Bacteroidota</taxon>
        <taxon>Bacteroidia</taxon>
        <taxon>Bacteroidales</taxon>
        <taxon>Salinivirgaceae</taxon>
        <taxon>Salinivirga</taxon>
    </lineage>
</organism>
<keyword evidence="5 8" id="KW-0812">Transmembrane</keyword>
<keyword evidence="4" id="KW-1003">Cell membrane</keyword>
<dbReference type="GO" id="GO:0006813">
    <property type="term" value="P:potassium ion transport"/>
    <property type="evidence" value="ECO:0007669"/>
    <property type="project" value="InterPro"/>
</dbReference>
<dbReference type="OrthoDB" id="9155749at2"/>
<dbReference type="AlphaFoldDB" id="A0A0S2I073"/>
<dbReference type="InterPro" id="IPR050144">
    <property type="entry name" value="AAE_transporter"/>
</dbReference>
<evidence type="ECO:0000313" key="10">
    <source>
        <dbReference type="EMBL" id="ALO15671.1"/>
    </source>
</evidence>
<dbReference type="Pfam" id="PF06826">
    <property type="entry name" value="Asp-Al_Ex"/>
    <property type="match status" value="2"/>
</dbReference>
<dbReference type="SUPFAM" id="SSF116726">
    <property type="entry name" value="TrkA C-terminal domain-like"/>
    <property type="match status" value="2"/>
</dbReference>
<feature type="transmembrane region" description="Helical" evidence="8">
    <location>
        <begin position="29"/>
        <end position="48"/>
    </location>
</feature>
<feature type="domain" description="RCK C-terminal" evidence="9">
    <location>
        <begin position="177"/>
        <end position="260"/>
    </location>
</feature>
<evidence type="ECO:0000256" key="6">
    <source>
        <dbReference type="ARBA" id="ARBA00022989"/>
    </source>
</evidence>
<evidence type="ECO:0000256" key="1">
    <source>
        <dbReference type="ARBA" id="ARBA00004651"/>
    </source>
</evidence>
<evidence type="ECO:0000256" key="3">
    <source>
        <dbReference type="ARBA" id="ARBA00022448"/>
    </source>
</evidence>
<dbReference type="PATRIC" id="fig|1307839.3.peg.2147"/>
<name>A0A0S2I073_9BACT</name>
<dbReference type="GO" id="GO:0008324">
    <property type="term" value="F:monoatomic cation transmembrane transporter activity"/>
    <property type="evidence" value="ECO:0007669"/>
    <property type="project" value="InterPro"/>
</dbReference>
<accession>A0A0S2I073</accession>
<evidence type="ECO:0000256" key="2">
    <source>
        <dbReference type="ARBA" id="ARBA00009854"/>
    </source>
</evidence>
<dbReference type="InterPro" id="IPR006037">
    <property type="entry name" value="RCK_C"/>
</dbReference>
<feature type="transmembrane region" description="Helical" evidence="8">
    <location>
        <begin position="354"/>
        <end position="372"/>
    </location>
</feature>